<keyword evidence="3" id="KW-1185">Reference proteome</keyword>
<feature type="region of interest" description="Disordered" evidence="1">
    <location>
        <begin position="233"/>
        <end position="302"/>
    </location>
</feature>
<dbReference type="Proteomes" id="UP000887226">
    <property type="component" value="Unassembled WGS sequence"/>
</dbReference>
<organism evidence="2 3">
    <name type="scientific">Calycina marina</name>
    <dbReference type="NCBI Taxonomy" id="1763456"/>
    <lineage>
        <taxon>Eukaryota</taxon>
        <taxon>Fungi</taxon>
        <taxon>Dikarya</taxon>
        <taxon>Ascomycota</taxon>
        <taxon>Pezizomycotina</taxon>
        <taxon>Leotiomycetes</taxon>
        <taxon>Helotiales</taxon>
        <taxon>Pezizellaceae</taxon>
        <taxon>Calycina</taxon>
    </lineage>
</organism>
<feature type="compositionally biased region" description="Polar residues" evidence="1">
    <location>
        <begin position="276"/>
        <end position="285"/>
    </location>
</feature>
<proteinExistence type="predicted"/>
<name>A0A9P8CH71_9HELO</name>
<gene>
    <name evidence="2" type="ORF">BJ878DRAFT_479496</name>
</gene>
<comment type="caution">
    <text evidence="2">The sequence shown here is derived from an EMBL/GenBank/DDBJ whole genome shotgun (WGS) entry which is preliminary data.</text>
</comment>
<feature type="region of interest" description="Disordered" evidence="1">
    <location>
        <begin position="60"/>
        <end position="81"/>
    </location>
</feature>
<evidence type="ECO:0000313" key="2">
    <source>
        <dbReference type="EMBL" id="KAG9245161.1"/>
    </source>
</evidence>
<dbReference type="AlphaFoldDB" id="A0A9P8CH71"/>
<feature type="compositionally biased region" description="Basic and acidic residues" evidence="1">
    <location>
        <begin position="61"/>
        <end position="71"/>
    </location>
</feature>
<evidence type="ECO:0000256" key="1">
    <source>
        <dbReference type="SAM" id="MobiDB-lite"/>
    </source>
</evidence>
<feature type="compositionally biased region" description="Basic and acidic residues" evidence="1">
    <location>
        <begin position="287"/>
        <end position="302"/>
    </location>
</feature>
<sequence>MKEEIEIGTVAAMACRFMHDRHAGRYLGWRRVTILVNARFHGSNTENSLGASFSGSKRKRAIVDDGSDRARSRTRVSSTSDFNKNTKAQVREQYNNKCWHCGASPADVCHVIGSRDHNFHEARTHGLIDFHEKQYPQNAIALCDHQIHQGIEGAEMGGLYARIVLNDFLPQYPGSAPFQPGLSEYGATKSWTGSPMASLRRAVLMLRRLNLHGIPWETRNALRQLQDAYSEELDLDSSDTSSQGSIELSTSEEDKLEEGNGERFEDKTTEPRARSQQDGAEQSSACGKREQDFEEHVANENK</sequence>
<feature type="compositionally biased region" description="Basic and acidic residues" evidence="1">
    <location>
        <begin position="257"/>
        <end position="275"/>
    </location>
</feature>
<dbReference type="OrthoDB" id="3800761at2759"/>
<dbReference type="EMBL" id="MU253862">
    <property type="protein sequence ID" value="KAG9245161.1"/>
    <property type="molecule type" value="Genomic_DNA"/>
</dbReference>
<reference evidence="2" key="1">
    <citation type="journal article" date="2021" name="IMA Fungus">
        <title>Genomic characterization of three marine fungi, including Emericellopsis atlantica sp. nov. with signatures of a generalist lifestyle and marine biomass degradation.</title>
        <authorList>
            <person name="Hagestad O.C."/>
            <person name="Hou L."/>
            <person name="Andersen J.H."/>
            <person name="Hansen E.H."/>
            <person name="Altermark B."/>
            <person name="Li C."/>
            <person name="Kuhnert E."/>
            <person name="Cox R.J."/>
            <person name="Crous P.W."/>
            <person name="Spatafora J.W."/>
            <person name="Lail K."/>
            <person name="Amirebrahimi M."/>
            <person name="Lipzen A."/>
            <person name="Pangilinan J."/>
            <person name="Andreopoulos W."/>
            <person name="Hayes R.D."/>
            <person name="Ng V."/>
            <person name="Grigoriev I.V."/>
            <person name="Jackson S.A."/>
            <person name="Sutton T.D.S."/>
            <person name="Dobson A.D.W."/>
            <person name="Rama T."/>
        </authorList>
    </citation>
    <scope>NUCLEOTIDE SEQUENCE</scope>
    <source>
        <strain evidence="2">TRa3180A</strain>
    </source>
</reference>
<evidence type="ECO:0000313" key="3">
    <source>
        <dbReference type="Proteomes" id="UP000887226"/>
    </source>
</evidence>
<evidence type="ECO:0008006" key="4">
    <source>
        <dbReference type="Google" id="ProtNLM"/>
    </source>
</evidence>
<protein>
    <recommendedName>
        <fullName evidence="4">HNH nuclease domain-containing protein</fullName>
    </recommendedName>
</protein>
<accession>A0A9P8CH71</accession>